<evidence type="ECO:0000313" key="2">
    <source>
        <dbReference type="Proteomes" id="UP001596067"/>
    </source>
</evidence>
<dbReference type="RefSeq" id="WP_380234434.1">
    <property type="nucleotide sequence ID" value="NZ_JBHSOD010000010.1"/>
</dbReference>
<organism evidence="1 2">
    <name type="scientific">Kitasatospora aburaviensis</name>
    <dbReference type="NCBI Taxonomy" id="67265"/>
    <lineage>
        <taxon>Bacteria</taxon>
        <taxon>Bacillati</taxon>
        <taxon>Actinomycetota</taxon>
        <taxon>Actinomycetes</taxon>
        <taxon>Kitasatosporales</taxon>
        <taxon>Streptomycetaceae</taxon>
        <taxon>Kitasatospora</taxon>
    </lineage>
</organism>
<keyword evidence="2" id="KW-1185">Reference proteome</keyword>
<accession>A0ABW1EXX5</accession>
<evidence type="ECO:0000313" key="1">
    <source>
        <dbReference type="EMBL" id="MFC5885564.1"/>
    </source>
</evidence>
<proteinExistence type="predicted"/>
<evidence type="ECO:0008006" key="3">
    <source>
        <dbReference type="Google" id="ProtNLM"/>
    </source>
</evidence>
<comment type="caution">
    <text evidence="1">The sequence shown here is derived from an EMBL/GenBank/DDBJ whole genome shotgun (WGS) entry which is preliminary data.</text>
</comment>
<name>A0ABW1EXX5_9ACTN</name>
<protein>
    <recommendedName>
        <fullName evidence="3">Transposase</fullName>
    </recommendedName>
</protein>
<reference evidence="2" key="1">
    <citation type="journal article" date="2019" name="Int. J. Syst. Evol. Microbiol.">
        <title>The Global Catalogue of Microorganisms (GCM) 10K type strain sequencing project: providing services to taxonomists for standard genome sequencing and annotation.</title>
        <authorList>
            <consortium name="The Broad Institute Genomics Platform"/>
            <consortium name="The Broad Institute Genome Sequencing Center for Infectious Disease"/>
            <person name="Wu L."/>
            <person name="Ma J."/>
        </authorList>
    </citation>
    <scope>NUCLEOTIDE SEQUENCE [LARGE SCALE GENOMIC DNA]</scope>
    <source>
        <strain evidence="2">CGMCC 4.1469</strain>
    </source>
</reference>
<dbReference type="EMBL" id="JBHSOD010000010">
    <property type="protein sequence ID" value="MFC5885564.1"/>
    <property type="molecule type" value="Genomic_DNA"/>
</dbReference>
<sequence>MHASPVRTEVYLFGEFASDSRFRRIEGTNLVLWLRFSRVHLAGLFPYLPQKSGYDKRLRAALLLVKRAIRELARDSDFWTDTVWITDSTPVPCGVR</sequence>
<gene>
    <name evidence="1" type="ORF">ACFP0N_11340</name>
</gene>
<dbReference type="Proteomes" id="UP001596067">
    <property type="component" value="Unassembled WGS sequence"/>
</dbReference>